<sequence>MSDINETIQLAVFISGVDNQRNVAEELLQFLNLKGATIGRDIKDAVINCTQSRQIYLKNLVDIAADGAHSMFEKIMVLLH</sequence>
<accession>A0A8X6FA65</accession>
<comment type="caution">
    <text evidence="1">The sequence shown here is derived from an EMBL/GenBank/DDBJ whole genome shotgun (WGS) entry which is preliminary data.</text>
</comment>
<name>A0A8X6FA65_TRICU</name>
<keyword evidence="2" id="KW-1185">Reference proteome</keyword>
<dbReference type="PANTHER" id="PTHR45913:SF5">
    <property type="entry name" value="GENERAL TRANSCRIPTION FACTOR II-I REPEAT DOMAIN-CONTAINING PROTEIN 2A-LIKE PROTEIN"/>
    <property type="match status" value="1"/>
</dbReference>
<reference evidence="1" key="1">
    <citation type="submission" date="2020-07" db="EMBL/GenBank/DDBJ databases">
        <title>Multicomponent nature underlies the extraordinary mechanical properties of spider dragline silk.</title>
        <authorList>
            <person name="Kono N."/>
            <person name="Nakamura H."/>
            <person name="Mori M."/>
            <person name="Yoshida Y."/>
            <person name="Ohtoshi R."/>
            <person name="Malay A.D."/>
            <person name="Moran D.A.P."/>
            <person name="Tomita M."/>
            <person name="Numata K."/>
            <person name="Arakawa K."/>
        </authorList>
    </citation>
    <scope>NUCLEOTIDE SEQUENCE</scope>
</reference>
<dbReference type="PANTHER" id="PTHR45913">
    <property type="entry name" value="EPM2A-INTERACTING PROTEIN 1"/>
    <property type="match status" value="1"/>
</dbReference>
<protein>
    <submittedName>
        <fullName evidence="1">Uncharacterized protein</fullName>
    </submittedName>
</protein>
<dbReference type="AlphaFoldDB" id="A0A8X6FA65"/>
<evidence type="ECO:0000313" key="1">
    <source>
        <dbReference type="EMBL" id="GFQ74082.1"/>
    </source>
</evidence>
<dbReference type="OrthoDB" id="6116262at2759"/>
<evidence type="ECO:0000313" key="2">
    <source>
        <dbReference type="Proteomes" id="UP000887116"/>
    </source>
</evidence>
<gene>
    <name evidence="1" type="ORF">TNCT_689281</name>
</gene>
<organism evidence="1 2">
    <name type="scientific">Trichonephila clavata</name>
    <name type="common">Joro spider</name>
    <name type="synonym">Nephila clavata</name>
    <dbReference type="NCBI Taxonomy" id="2740835"/>
    <lineage>
        <taxon>Eukaryota</taxon>
        <taxon>Metazoa</taxon>
        <taxon>Ecdysozoa</taxon>
        <taxon>Arthropoda</taxon>
        <taxon>Chelicerata</taxon>
        <taxon>Arachnida</taxon>
        <taxon>Araneae</taxon>
        <taxon>Araneomorphae</taxon>
        <taxon>Entelegynae</taxon>
        <taxon>Araneoidea</taxon>
        <taxon>Nephilidae</taxon>
        <taxon>Trichonephila</taxon>
    </lineage>
</organism>
<dbReference type="EMBL" id="BMAO01031308">
    <property type="protein sequence ID" value="GFQ74082.1"/>
    <property type="molecule type" value="Genomic_DNA"/>
</dbReference>
<proteinExistence type="predicted"/>
<dbReference type="Proteomes" id="UP000887116">
    <property type="component" value="Unassembled WGS sequence"/>
</dbReference>